<gene>
    <name evidence="2" type="ORF">T4D_9832</name>
</gene>
<dbReference type="Proteomes" id="UP000054995">
    <property type="component" value="Unassembled WGS sequence"/>
</dbReference>
<dbReference type="AlphaFoldDB" id="A0A0V1FV45"/>
<keyword evidence="3" id="KW-1185">Reference proteome</keyword>
<dbReference type="OrthoDB" id="5941530at2759"/>
<comment type="caution">
    <text evidence="2">The sequence shown here is derived from an EMBL/GenBank/DDBJ whole genome shotgun (WGS) entry which is preliminary data.</text>
</comment>
<sequence length="184" mass="20007">MANMPGVGLEIFKADKGECKLFLALWASEAHAPPTLERGKPRLSALKRWVRLSFTCLRCAGSLVFFPLLPGEGRLCVSPAQQSGGECSLPCSLGRWSARFPTLERGKPRLFALKRWLSCPLVPPRQALPRSLPTASTPPSPRAGRHDFFRDDPGWISTLDPPSTDRSPRSAEDAASAPDGSFAP</sequence>
<feature type="compositionally biased region" description="Basic and acidic residues" evidence="1">
    <location>
        <begin position="144"/>
        <end position="153"/>
    </location>
</feature>
<protein>
    <submittedName>
        <fullName evidence="2">Uncharacterized protein</fullName>
    </submittedName>
</protein>
<accession>A0A0V1FV45</accession>
<evidence type="ECO:0000256" key="1">
    <source>
        <dbReference type="SAM" id="MobiDB-lite"/>
    </source>
</evidence>
<proteinExistence type="predicted"/>
<feature type="region of interest" description="Disordered" evidence="1">
    <location>
        <begin position="128"/>
        <end position="184"/>
    </location>
</feature>
<evidence type="ECO:0000313" key="3">
    <source>
        <dbReference type="Proteomes" id="UP000054995"/>
    </source>
</evidence>
<organism evidence="2 3">
    <name type="scientific">Trichinella pseudospiralis</name>
    <name type="common">Parasitic roundworm</name>
    <dbReference type="NCBI Taxonomy" id="6337"/>
    <lineage>
        <taxon>Eukaryota</taxon>
        <taxon>Metazoa</taxon>
        <taxon>Ecdysozoa</taxon>
        <taxon>Nematoda</taxon>
        <taxon>Enoplea</taxon>
        <taxon>Dorylaimia</taxon>
        <taxon>Trichinellida</taxon>
        <taxon>Trichinellidae</taxon>
        <taxon>Trichinella</taxon>
    </lineage>
</organism>
<reference evidence="2 3" key="1">
    <citation type="submission" date="2015-01" db="EMBL/GenBank/DDBJ databases">
        <title>Evolution of Trichinella species and genotypes.</title>
        <authorList>
            <person name="Korhonen P.K."/>
            <person name="Edoardo P."/>
            <person name="Giuseppe L.R."/>
            <person name="Gasser R.B."/>
        </authorList>
    </citation>
    <scope>NUCLEOTIDE SEQUENCE [LARGE SCALE GENOMIC DNA]</scope>
    <source>
        <strain evidence="2">ISS470</strain>
    </source>
</reference>
<name>A0A0V1FV45_TRIPS</name>
<dbReference type="EMBL" id="JYDT01000026">
    <property type="protein sequence ID" value="KRY89895.1"/>
    <property type="molecule type" value="Genomic_DNA"/>
</dbReference>
<evidence type="ECO:0000313" key="2">
    <source>
        <dbReference type="EMBL" id="KRY89895.1"/>
    </source>
</evidence>